<proteinExistence type="predicted"/>
<feature type="coiled-coil region" evidence="1">
    <location>
        <begin position="113"/>
        <end position="155"/>
    </location>
</feature>
<dbReference type="KEGG" id="opa:HPODL_05097"/>
<evidence type="ECO:0000313" key="2">
    <source>
        <dbReference type="EMBL" id="ESX02837.1"/>
    </source>
</evidence>
<sequence>MAPHTYRLAGEQKGGHCAVLRLSDQQAAELASARDGLKVVIRKGQITEIKAGGRRLELSSLPEYATEVYGVRRDNTAAHLGRVRKRMIVRNWRGEQGRLASPHKKRPDVANDIRRFQQTYREYFRLYKELEQEMNSEKLERVAVLNNELLSLKERLSKV</sequence>
<name>W1QJN0_OGAPD</name>
<evidence type="ECO:0000313" key="3">
    <source>
        <dbReference type="Proteomes" id="UP000008673"/>
    </source>
</evidence>
<gene>
    <name evidence="2" type="ORF">HPODL_05097</name>
</gene>
<keyword evidence="3" id="KW-1185">Reference proteome</keyword>
<dbReference type="RefSeq" id="XP_013937248.1">
    <property type="nucleotide sequence ID" value="XM_014081773.1"/>
</dbReference>
<organism evidence="2 3">
    <name type="scientific">Ogataea parapolymorpha (strain ATCC 26012 / BCRC 20466 / JCM 22074 / NRRL Y-7560 / DL-1)</name>
    <name type="common">Yeast</name>
    <name type="synonym">Hansenula polymorpha</name>
    <dbReference type="NCBI Taxonomy" id="871575"/>
    <lineage>
        <taxon>Eukaryota</taxon>
        <taxon>Fungi</taxon>
        <taxon>Dikarya</taxon>
        <taxon>Ascomycota</taxon>
        <taxon>Saccharomycotina</taxon>
        <taxon>Pichiomycetes</taxon>
        <taxon>Pichiales</taxon>
        <taxon>Pichiaceae</taxon>
        <taxon>Ogataea</taxon>
    </lineage>
</organism>
<dbReference type="Proteomes" id="UP000008673">
    <property type="component" value="Unassembled WGS sequence"/>
</dbReference>
<dbReference type="HOGENOM" id="CLU_1661296_0_0_1"/>
<keyword evidence="1" id="KW-0175">Coiled coil</keyword>
<accession>W1QJN0</accession>
<dbReference type="EMBL" id="AEOI02000003">
    <property type="protein sequence ID" value="ESX02837.1"/>
    <property type="molecule type" value="Genomic_DNA"/>
</dbReference>
<protein>
    <submittedName>
        <fullName evidence="2">Uncharacterized protein</fullName>
    </submittedName>
</protein>
<evidence type="ECO:0000256" key="1">
    <source>
        <dbReference type="SAM" id="Coils"/>
    </source>
</evidence>
<comment type="caution">
    <text evidence="2">The sequence shown here is derived from an EMBL/GenBank/DDBJ whole genome shotgun (WGS) entry which is preliminary data.</text>
</comment>
<dbReference type="AlphaFoldDB" id="W1QJN0"/>
<dbReference type="OrthoDB" id="3986238at2759"/>
<reference evidence="2 3" key="1">
    <citation type="journal article" date="2013" name="BMC Genomics">
        <title>Genome sequence and analysis of methylotrophic yeast Hansenula polymorpha DL1.</title>
        <authorList>
            <person name="Ravin N.V."/>
            <person name="Eldarov M.A."/>
            <person name="Kadnikov V.V."/>
            <person name="Beletsky A.V."/>
            <person name="Schneider J."/>
            <person name="Mardanova E.S."/>
            <person name="Smekalova E.M."/>
            <person name="Zvereva M.I."/>
            <person name="Dontsova O.A."/>
            <person name="Mardanov A.V."/>
            <person name="Skryabin K.G."/>
        </authorList>
    </citation>
    <scope>NUCLEOTIDE SEQUENCE [LARGE SCALE GENOMIC DNA]</scope>
    <source>
        <strain evidence="3">ATCC 26012 / BCRC 20466 / JCM 22074 / NRRL Y-7560 / DL-1</strain>
    </source>
</reference>
<dbReference type="GeneID" id="25774520"/>